<feature type="compositionally biased region" description="Basic and acidic residues" evidence="1">
    <location>
        <begin position="69"/>
        <end position="79"/>
    </location>
</feature>
<name>A0A843VVD0_COLES</name>
<dbReference type="Proteomes" id="UP000652761">
    <property type="component" value="Unassembled WGS sequence"/>
</dbReference>
<protein>
    <submittedName>
        <fullName evidence="2">Uncharacterized protein</fullName>
    </submittedName>
</protein>
<comment type="caution">
    <text evidence="2">The sequence shown here is derived from an EMBL/GenBank/DDBJ whole genome shotgun (WGS) entry which is preliminary data.</text>
</comment>
<evidence type="ECO:0000256" key="1">
    <source>
        <dbReference type="SAM" id="MobiDB-lite"/>
    </source>
</evidence>
<evidence type="ECO:0000313" key="3">
    <source>
        <dbReference type="Proteomes" id="UP000652761"/>
    </source>
</evidence>
<accession>A0A843VVD0</accession>
<feature type="region of interest" description="Disordered" evidence="1">
    <location>
        <begin position="1"/>
        <end position="30"/>
    </location>
</feature>
<keyword evidence="3" id="KW-1185">Reference proteome</keyword>
<feature type="compositionally biased region" description="Polar residues" evidence="1">
    <location>
        <begin position="9"/>
        <end position="19"/>
    </location>
</feature>
<feature type="region of interest" description="Disordered" evidence="1">
    <location>
        <begin position="69"/>
        <end position="124"/>
    </location>
</feature>
<feature type="compositionally biased region" description="Basic and acidic residues" evidence="1">
    <location>
        <begin position="93"/>
        <end position="124"/>
    </location>
</feature>
<evidence type="ECO:0000313" key="2">
    <source>
        <dbReference type="EMBL" id="MQL96924.1"/>
    </source>
</evidence>
<proteinExistence type="predicted"/>
<dbReference type="AlphaFoldDB" id="A0A843VVD0"/>
<gene>
    <name evidence="2" type="ORF">Taro_029605</name>
</gene>
<sequence>MPVTFRDSGLSSLNRTATLPESEGVQEDDKTLVVPLYRDKLRAHPRAWLTSEPGAPNCRARLGTRRIASRDVAARHDPPIDVSTPVPRATRGTHADDEPKQRQPERDVPGCRDKKSAIERDRPE</sequence>
<reference evidence="2" key="1">
    <citation type="submission" date="2017-07" db="EMBL/GenBank/DDBJ databases">
        <title>Taro Niue Genome Assembly and Annotation.</title>
        <authorList>
            <person name="Atibalentja N."/>
            <person name="Keating K."/>
            <person name="Fields C.J."/>
        </authorList>
    </citation>
    <scope>NUCLEOTIDE SEQUENCE</scope>
    <source>
        <strain evidence="2">Niue_2</strain>
        <tissue evidence="2">Leaf</tissue>
    </source>
</reference>
<organism evidence="2 3">
    <name type="scientific">Colocasia esculenta</name>
    <name type="common">Wild taro</name>
    <name type="synonym">Arum esculentum</name>
    <dbReference type="NCBI Taxonomy" id="4460"/>
    <lineage>
        <taxon>Eukaryota</taxon>
        <taxon>Viridiplantae</taxon>
        <taxon>Streptophyta</taxon>
        <taxon>Embryophyta</taxon>
        <taxon>Tracheophyta</taxon>
        <taxon>Spermatophyta</taxon>
        <taxon>Magnoliopsida</taxon>
        <taxon>Liliopsida</taxon>
        <taxon>Araceae</taxon>
        <taxon>Aroideae</taxon>
        <taxon>Colocasieae</taxon>
        <taxon>Colocasia</taxon>
    </lineage>
</organism>
<dbReference type="EMBL" id="NMUH01001977">
    <property type="protein sequence ID" value="MQL96924.1"/>
    <property type="molecule type" value="Genomic_DNA"/>
</dbReference>